<gene>
    <name evidence="1" type="ORF">MRB53_018051</name>
</gene>
<evidence type="ECO:0000313" key="2">
    <source>
        <dbReference type="Proteomes" id="UP001234297"/>
    </source>
</evidence>
<keyword evidence="2" id="KW-1185">Reference proteome</keyword>
<reference evidence="1 2" key="1">
    <citation type="journal article" date="2022" name="Hortic Res">
        <title>A haplotype resolved chromosomal level avocado genome allows analysis of novel avocado genes.</title>
        <authorList>
            <person name="Nath O."/>
            <person name="Fletcher S.J."/>
            <person name="Hayward A."/>
            <person name="Shaw L.M."/>
            <person name="Masouleh A.K."/>
            <person name="Furtado A."/>
            <person name="Henry R.J."/>
            <person name="Mitter N."/>
        </authorList>
    </citation>
    <scope>NUCLEOTIDE SEQUENCE [LARGE SCALE GENOMIC DNA]</scope>
    <source>
        <strain evidence="2">cv. Hass</strain>
    </source>
</reference>
<name>A0ACC2M871_PERAE</name>
<evidence type="ECO:0000313" key="1">
    <source>
        <dbReference type="EMBL" id="KAJ8641357.1"/>
    </source>
</evidence>
<proteinExistence type="predicted"/>
<protein>
    <submittedName>
        <fullName evidence="1">Uncharacterized protein</fullName>
    </submittedName>
</protein>
<comment type="caution">
    <text evidence="1">The sequence shown here is derived from an EMBL/GenBank/DDBJ whole genome shotgun (WGS) entry which is preliminary data.</text>
</comment>
<sequence>MARPPSIISLRLLSSLLLLPTSHSSPSLLSFSHPIAFNSSFSFLRNPFIPSELRYFGRLSLTERNKGTKWSGRAPNQLRQFNLSPEIVEATLSHCPSDTIALSFFLWCGRQPDYFHCSTSFLQMIPVVGRLTDKFESAGFPLQAVDFYNDMVDRGFTPDNYSYAGLLNGLCRAGRIDDAVNVYHGIIINSSDLDPHVHTIVFDGLIKAGETHRAIRLFRKAIAENHSLDVISYTVAICGLFRGDRLGEACSLFSQMKEAGFFPNIFTYNIMLCGLCKARDIGMVSKLLKDMVDAGVELDCISFNILVGLLYKLNRFSSAFKLFIEMFNLGLKPNKATHALLAKGLYHAGKDSADLEAKIEKCHGV</sequence>
<accession>A0ACC2M871</accession>
<dbReference type="Proteomes" id="UP001234297">
    <property type="component" value="Chromosome 5"/>
</dbReference>
<organism evidence="1 2">
    <name type="scientific">Persea americana</name>
    <name type="common">Avocado</name>
    <dbReference type="NCBI Taxonomy" id="3435"/>
    <lineage>
        <taxon>Eukaryota</taxon>
        <taxon>Viridiplantae</taxon>
        <taxon>Streptophyta</taxon>
        <taxon>Embryophyta</taxon>
        <taxon>Tracheophyta</taxon>
        <taxon>Spermatophyta</taxon>
        <taxon>Magnoliopsida</taxon>
        <taxon>Magnoliidae</taxon>
        <taxon>Laurales</taxon>
        <taxon>Lauraceae</taxon>
        <taxon>Persea</taxon>
    </lineage>
</organism>
<dbReference type="EMBL" id="CM056813">
    <property type="protein sequence ID" value="KAJ8641357.1"/>
    <property type="molecule type" value="Genomic_DNA"/>
</dbReference>